<feature type="coiled-coil region" evidence="1">
    <location>
        <begin position="28"/>
        <end position="55"/>
    </location>
</feature>
<accession>A0AAD7EW42</accession>
<dbReference type="AlphaFoldDB" id="A0AAD7EW42"/>
<proteinExistence type="predicted"/>
<name>A0AAD7EW42_9AGAR</name>
<dbReference type="Gene3D" id="3.80.10.10">
    <property type="entry name" value="Ribonuclease Inhibitor"/>
    <property type="match status" value="1"/>
</dbReference>
<dbReference type="Proteomes" id="UP001218218">
    <property type="component" value="Unassembled WGS sequence"/>
</dbReference>
<dbReference type="EMBL" id="JARIHO010000011">
    <property type="protein sequence ID" value="KAJ7353202.1"/>
    <property type="molecule type" value="Genomic_DNA"/>
</dbReference>
<keyword evidence="1" id="KW-0175">Coiled coil</keyword>
<organism evidence="2 3">
    <name type="scientific">Mycena albidolilacea</name>
    <dbReference type="NCBI Taxonomy" id="1033008"/>
    <lineage>
        <taxon>Eukaryota</taxon>
        <taxon>Fungi</taxon>
        <taxon>Dikarya</taxon>
        <taxon>Basidiomycota</taxon>
        <taxon>Agaricomycotina</taxon>
        <taxon>Agaricomycetes</taxon>
        <taxon>Agaricomycetidae</taxon>
        <taxon>Agaricales</taxon>
        <taxon>Marasmiineae</taxon>
        <taxon>Mycenaceae</taxon>
        <taxon>Mycena</taxon>
    </lineage>
</organism>
<evidence type="ECO:0000256" key="1">
    <source>
        <dbReference type="SAM" id="Coils"/>
    </source>
</evidence>
<evidence type="ECO:0008006" key="4">
    <source>
        <dbReference type="Google" id="ProtNLM"/>
    </source>
</evidence>
<keyword evidence="3" id="KW-1185">Reference proteome</keyword>
<comment type="caution">
    <text evidence="2">The sequence shown here is derived from an EMBL/GenBank/DDBJ whole genome shotgun (WGS) entry which is preliminary data.</text>
</comment>
<evidence type="ECO:0000313" key="2">
    <source>
        <dbReference type="EMBL" id="KAJ7353202.1"/>
    </source>
</evidence>
<dbReference type="InterPro" id="IPR032675">
    <property type="entry name" value="LRR_dom_sf"/>
</dbReference>
<gene>
    <name evidence="2" type="ORF">DFH08DRAFT_1077458</name>
</gene>
<protein>
    <recommendedName>
        <fullName evidence="4">F-box domain-containing protein</fullName>
    </recommendedName>
</protein>
<reference evidence="2" key="1">
    <citation type="submission" date="2023-03" db="EMBL/GenBank/DDBJ databases">
        <title>Massive genome expansion in bonnet fungi (Mycena s.s.) driven by repeated elements and novel gene families across ecological guilds.</title>
        <authorList>
            <consortium name="Lawrence Berkeley National Laboratory"/>
            <person name="Harder C.B."/>
            <person name="Miyauchi S."/>
            <person name="Viragh M."/>
            <person name="Kuo A."/>
            <person name="Thoen E."/>
            <person name="Andreopoulos B."/>
            <person name="Lu D."/>
            <person name="Skrede I."/>
            <person name="Drula E."/>
            <person name="Henrissat B."/>
            <person name="Morin E."/>
            <person name="Kohler A."/>
            <person name="Barry K."/>
            <person name="LaButti K."/>
            <person name="Morin E."/>
            <person name="Salamov A."/>
            <person name="Lipzen A."/>
            <person name="Mereny Z."/>
            <person name="Hegedus B."/>
            <person name="Baldrian P."/>
            <person name="Stursova M."/>
            <person name="Weitz H."/>
            <person name="Taylor A."/>
            <person name="Grigoriev I.V."/>
            <person name="Nagy L.G."/>
            <person name="Martin F."/>
            <person name="Kauserud H."/>
        </authorList>
    </citation>
    <scope>NUCLEOTIDE SEQUENCE</scope>
    <source>
        <strain evidence="2">CBHHK002</strain>
    </source>
</reference>
<evidence type="ECO:0000313" key="3">
    <source>
        <dbReference type="Proteomes" id="UP001218218"/>
    </source>
</evidence>
<sequence>MAPQDTDPSTPLDDAAERVARAADRGRIADIEAQILELERTISSLYKEKNSLRDRLATYTYPLLTLPSEIVSTIFLHFLPNFPAHPPPIGLLSPYLLCQICRQWRHIAFATPPLWSVISLSLGKVRRLPHKLRYLTASLKRSGSCLISFKLESQIVDNSKVAQIIIDYGARWEYLELSSQSLHFPANVELRLPFVRGLKLGGFVQGLTAISLVAPSLRQIALKSYHDHNSSFLPWSQLTVISVNQIQLDQYSHLIHQLVNIIYCHLSICHRGKLSLRNATLSHLETLILDDWVLPDHTMSRILGCLTLPALRRLQVRETFFTGDDPVNPLVSLVARSGCNLRELSVLDTNMPHQKYCDAFPVASIMLNEQLAITEPFLNFTGWKDGEETESADSEASDSDEE</sequence>